<keyword evidence="10" id="KW-0456">Lyase</keyword>
<keyword evidence="8" id="KW-0520">NAD</keyword>
<dbReference type="Gene3D" id="3.90.226.10">
    <property type="entry name" value="2-enoyl-CoA Hydratase, Chain A, domain 1"/>
    <property type="match status" value="1"/>
</dbReference>
<comment type="pathway">
    <text evidence="1">Lipid metabolism; fatty acid beta-oxidation.</text>
</comment>
<dbReference type="Pfam" id="PF02737">
    <property type="entry name" value="3HCDH_N"/>
    <property type="match status" value="1"/>
</dbReference>
<evidence type="ECO:0000313" key="16">
    <source>
        <dbReference type="EMBL" id="MUG33382.1"/>
    </source>
</evidence>
<keyword evidence="11" id="KW-0511">Multifunctional enzyme</keyword>
<dbReference type="AlphaFoldDB" id="A0A844M331"/>
<name>A0A844M331_9GAMM</name>
<feature type="domain" description="3-hydroxyacyl-CoA dehydrogenase NAD binding" evidence="15">
    <location>
        <begin position="317"/>
        <end position="507"/>
    </location>
</feature>
<comment type="caution">
    <text evidence="16">The sequence shown here is derived from an EMBL/GenBank/DDBJ whole genome shotgun (WGS) entry which is preliminary data.</text>
</comment>
<evidence type="ECO:0000256" key="8">
    <source>
        <dbReference type="ARBA" id="ARBA00023027"/>
    </source>
</evidence>
<dbReference type="Pfam" id="PF00378">
    <property type="entry name" value="ECH_1"/>
    <property type="match status" value="1"/>
</dbReference>
<accession>A0A844M331</accession>
<protein>
    <recommendedName>
        <fullName evidence="4">enoyl-CoA hydratase</fullName>
        <ecNumber evidence="4">4.2.1.17</ecNumber>
    </recommendedName>
</protein>
<dbReference type="Gene3D" id="3.40.50.720">
    <property type="entry name" value="NAD(P)-binding Rossmann-like Domain"/>
    <property type="match status" value="1"/>
</dbReference>
<comment type="similarity">
    <text evidence="13">Belongs to the enoyl-CoA hydratase/isomerase family.</text>
</comment>
<keyword evidence="7" id="KW-0560">Oxidoreductase</keyword>
<comment type="similarity">
    <text evidence="2">In the central section; belongs to the 3-hydroxyacyl-CoA dehydrogenase family.</text>
</comment>
<dbReference type="FunFam" id="3.40.50.720:FF:000009">
    <property type="entry name" value="Fatty oxidation complex, alpha subunit"/>
    <property type="match status" value="1"/>
</dbReference>
<dbReference type="UniPathway" id="UPA00659"/>
<dbReference type="GO" id="GO:0006635">
    <property type="term" value="P:fatty acid beta-oxidation"/>
    <property type="evidence" value="ECO:0007669"/>
    <property type="project" value="UniProtKB-UniPathway"/>
</dbReference>
<dbReference type="Gene3D" id="1.10.1040.50">
    <property type="match status" value="1"/>
</dbReference>
<evidence type="ECO:0000256" key="3">
    <source>
        <dbReference type="ARBA" id="ARBA00008750"/>
    </source>
</evidence>
<dbReference type="OrthoDB" id="5389341at2"/>
<dbReference type="PROSITE" id="PS00166">
    <property type="entry name" value="ENOYL_COA_HYDRATASE"/>
    <property type="match status" value="1"/>
</dbReference>
<dbReference type="InterPro" id="IPR001753">
    <property type="entry name" value="Enoyl-CoA_hydra/iso"/>
</dbReference>
<keyword evidence="6" id="KW-0442">Lipid degradation</keyword>
<dbReference type="Proteomes" id="UP000442109">
    <property type="component" value="Unassembled WGS sequence"/>
</dbReference>
<sequence>MNTLNLTITNGVALIEIDLPERSVNIFTPALVADLEYAINRVIADGDIRGAIISSAKSSFIVGADLKYLLQQYREDWQAFEAAHFFDKENRLFRRMETSGKPFVAALNGSALGGGLELALACHYRILNANPKAVVGLPEVTVGLLPAGGGTQRLPRLIGIEDALPLLLEGKPLKPAQALALGVVDELATPDTLISKATHWINNNPKPTQPWDVKGFIVPNNAGAMAEHAGRSFNANMVRLRKKTQDNYPAPLAILSAVYEGTLLPFDLALDIEAKYFGQLFSDPVSRNLIRTQFVNKGQADKLVNRPIGIDKFTTKKIGVIGAGMMGAGIAHVAAATGLHVVLIDNNQEATQRAKAFIQNKLEKETAKKYSIQDTDQSSAQNQAQQDMEATLARIHATSDYQSLSDCDLVIEAVFENRDVKAEVFAQIEKYIKPDAVLASNTSTLPIASLATTSKHPNRIIGLHFFSPVDRMPLVEVIKAPKTSKATLACALDFVQQLHKTPVVVNDSPGFFTSRIFCSYIDEGMAMLAEGIAPALIENAAIQTSFAIGPLAVTDEVSLDLQQRVVDQAIADKLAPERLRLHAQPTIRLMNEIGRLGRKTGAGFYDYPSNQPKRLASVITHHYPTASMQPDIKDVSDRLLYIQALESARCVEAGIISPSDADLGAILGLGFPTWTGGPLSFIDTIGIHAFVTRCQQLTKYGQRFEPSPWLLDRAKNQRSFYSNSF</sequence>
<dbReference type="PANTHER" id="PTHR43612:SF3">
    <property type="entry name" value="TRIFUNCTIONAL ENZYME SUBUNIT ALPHA, MITOCHONDRIAL"/>
    <property type="match status" value="1"/>
</dbReference>
<evidence type="ECO:0000256" key="4">
    <source>
        <dbReference type="ARBA" id="ARBA00012076"/>
    </source>
</evidence>
<evidence type="ECO:0000256" key="1">
    <source>
        <dbReference type="ARBA" id="ARBA00005005"/>
    </source>
</evidence>
<dbReference type="InterPro" id="IPR050136">
    <property type="entry name" value="FA_oxidation_alpha_subunit"/>
</dbReference>
<dbReference type="PANTHER" id="PTHR43612">
    <property type="entry name" value="TRIFUNCTIONAL ENZYME SUBUNIT ALPHA"/>
    <property type="match status" value="1"/>
</dbReference>
<dbReference type="GO" id="GO:0016509">
    <property type="term" value="F:long-chain (3S)-3-hydroxyacyl-CoA dehydrogenase (NAD+) activity"/>
    <property type="evidence" value="ECO:0007669"/>
    <property type="project" value="TreeGrafter"/>
</dbReference>
<evidence type="ECO:0000256" key="5">
    <source>
        <dbReference type="ARBA" id="ARBA00022832"/>
    </source>
</evidence>
<evidence type="ECO:0000259" key="15">
    <source>
        <dbReference type="Pfam" id="PF02737"/>
    </source>
</evidence>
<dbReference type="SUPFAM" id="SSF48179">
    <property type="entry name" value="6-phosphogluconate dehydrogenase C-terminal domain-like"/>
    <property type="match status" value="2"/>
</dbReference>
<evidence type="ECO:0000256" key="6">
    <source>
        <dbReference type="ARBA" id="ARBA00022963"/>
    </source>
</evidence>
<dbReference type="InterPro" id="IPR036291">
    <property type="entry name" value="NAD(P)-bd_dom_sf"/>
</dbReference>
<proteinExistence type="inferred from homology"/>
<dbReference type="SUPFAM" id="SSF52096">
    <property type="entry name" value="ClpP/crotonase"/>
    <property type="match status" value="1"/>
</dbReference>
<dbReference type="GO" id="GO:0070403">
    <property type="term" value="F:NAD+ binding"/>
    <property type="evidence" value="ECO:0007669"/>
    <property type="project" value="InterPro"/>
</dbReference>
<dbReference type="EC" id="4.2.1.17" evidence="4"/>
<evidence type="ECO:0000256" key="10">
    <source>
        <dbReference type="ARBA" id="ARBA00023239"/>
    </source>
</evidence>
<comment type="similarity">
    <text evidence="3">In the N-terminal section; belongs to the enoyl-CoA hydratase/isomerase family.</text>
</comment>
<evidence type="ECO:0000256" key="13">
    <source>
        <dbReference type="RuleBase" id="RU003707"/>
    </source>
</evidence>
<evidence type="ECO:0000256" key="11">
    <source>
        <dbReference type="ARBA" id="ARBA00023268"/>
    </source>
</evidence>
<evidence type="ECO:0000256" key="12">
    <source>
        <dbReference type="ARBA" id="ARBA00049556"/>
    </source>
</evidence>
<dbReference type="InterPro" id="IPR008927">
    <property type="entry name" value="6-PGluconate_DH-like_C_sf"/>
</dbReference>
<feature type="domain" description="3-hydroxyacyl-CoA dehydrogenase C-terminal" evidence="14">
    <location>
        <begin position="510"/>
        <end position="607"/>
    </location>
</feature>
<dbReference type="InterPro" id="IPR018376">
    <property type="entry name" value="Enoyl-CoA_hyd/isom_CS"/>
</dbReference>
<reference evidence="16 17" key="1">
    <citation type="journal article" date="2019" name="PLoS ONE">
        <title>Pup mortality in New Zealand sea lions (Phocarctos hookeri) at Enderby Island, Auckland Islands, 2013-18.</title>
        <authorList>
            <person name="Michael S.A."/>
            <person name="Hayman D.T.S."/>
            <person name="Gray R."/>
            <person name="Zhang J."/>
            <person name="Rogers L."/>
            <person name="Roe W.D."/>
        </authorList>
    </citation>
    <scope>NUCLEOTIDE SEQUENCE [LARGE SCALE GENOMIC DNA]</scope>
    <source>
        <strain evidence="16 17">SM868</strain>
    </source>
</reference>
<evidence type="ECO:0000313" key="17">
    <source>
        <dbReference type="Proteomes" id="UP000442109"/>
    </source>
</evidence>
<keyword evidence="5" id="KW-0276">Fatty acid metabolism</keyword>
<dbReference type="InterPro" id="IPR029045">
    <property type="entry name" value="ClpP/crotonase-like_dom_sf"/>
</dbReference>
<organism evidence="16 17">
    <name type="scientific">Psychrobacter sanguinis</name>
    <dbReference type="NCBI Taxonomy" id="861445"/>
    <lineage>
        <taxon>Bacteria</taxon>
        <taxon>Pseudomonadati</taxon>
        <taxon>Pseudomonadota</taxon>
        <taxon>Gammaproteobacteria</taxon>
        <taxon>Moraxellales</taxon>
        <taxon>Moraxellaceae</taxon>
        <taxon>Psychrobacter</taxon>
    </lineage>
</organism>
<dbReference type="EMBL" id="WFKQ01000015">
    <property type="protein sequence ID" value="MUG33382.1"/>
    <property type="molecule type" value="Genomic_DNA"/>
</dbReference>
<evidence type="ECO:0000259" key="14">
    <source>
        <dbReference type="Pfam" id="PF00725"/>
    </source>
</evidence>
<dbReference type="Pfam" id="PF00725">
    <property type="entry name" value="3HCDH"/>
    <property type="match status" value="1"/>
</dbReference>
<evidence type="ECO:0000256" key="9">
    <source>
        <dbReference type="ARBA" id="ARBA00023098"/>
    </source>
</evidence>
<keyword evidence="17" id="KW-1185">Reference proteome</keyword>
<dbReference type="InterPro" id="IPR006108">
    <property type="entry name" value="3HC_DH_C"/>
</dbReference>
<dbReference type="GO" id="GO:0004300">
    <property type="term" value="F:enoyl-CoA hydratase activity"/>
    <property type="evidence" value="ECO:0007669"/>
    <property type="project" value="UniProtKB-EC"/>
</dbReference>
<gene>
    <name evidence="16" type="ORF">GB996_11380</name>
</gene>
<comment type="catalytic activity">
    <reaction evidence="12">
        <text>a (3S)-3-hydroxyacyl-CoA + NAD(+) = a 3-oxoacyl-CoA + NADH + H(+)</text>
        <dbReference type="Rhea" id="RHEA:22432"/>
        <dbReference type="ChEBI" id="CHEBI:15378"/>
        <dbReference type="ChEBI" id="CHEBI:57318"/>
        <dbReference type="ChEBI" id="CHEBI:57540"/>
        <dbReference type="ChEBI" id="CHEBI:57945"/>
        <dbReference type="ChEBI" id="CHEBI:90726"/>
        <dbReference type="EC" id="1.1.1.35"/>
    </reaction>
</comment>
<dbReference type="CDD" id="cd06558">
    <property type="entry name" value="crotonase-like"/>
    <property type="match status" value="1"/>
</dbReference>
<evidence type="ECO:0000256" key="2">
    <source>
        <dbReference type="ARBA" id="ARBA00007005"/>
    </source>
</evidence>
<evidence type="ECO:0000256" key="7">
    <source>
        <dbReference type="ARBA" id="ARBA00023002"/>
    </source>
</evidence>
<dbReference type="InterPro" id="IPR006176">
    <property type="entry name" value="3-OHacyl-CoA_DH_NAD-bd"/>
</dbReference>
<keyword evidence="9" id="KW-0443">Lipid metabolism</keyword>
<dbReference type="SUPFAM" id="SSF51735">
    <property type="entry name" value="NAD(P)-binding Rossmann-fold domains"/>
    <property type="match status" value="1"/>
</dbReference>